<accession>A0A9P5Q5X4</accession>
<dbReference type="AlphaFoldDB" id="A0A9P5Q5X4"/>
<sequence length="1039" mass="116123">MQPESSEEAEAGPSNLNSTHHHRGSSHTRLHFPNSVESSQLQPQRNLGYGHKPNSKSITDTRGLALKEGSNSRRRVLSVDAGNVNANRKRVPTVSMGASTQRVASLHSTDSKDSDSPAGWGLGTLSDEYDLDPRILQEVQRALKLKYRREVRAMSGQLNHPSPPTSPPKSPRSFPITVNSSSPESTARSKASPGVSATAPSADIDFGPSVGPAKLRVDLHPVPFSVDNGHTLDWSGHFSDEEKSERKWTLNVSKSRKGKEKEILSADDLKRQEGLHAAKLNRIKTISSQLTLKKVAITSDQLGRRYNLISSGSDRFNLLKVSRWYGEQEFLIRSALEKAEPFPWLRHLHRQTRRQAPDSDTGTGLVEGSVRMPWHLSALIMQEYVHALNARNRHHAMRSIPEHPSDFVHDSEPDSSSFPSMFGPPLVPETSPTFSHSPTRGPPSSRFSQHSFSTSLSKHISDSGRVSFEPLLESRSQSPFLEPPPPIRPSNESRRSLESTFSSLFSTGDKERESKQNLRDRPAVLGAASPASSKSRLHLKEGLVRRRRGNESDEGSSAAQSDADKDKGEKPSKRSSWLGRNHSQEPFTSPRSTTSVGVVSPIKGGNDLYIHVDGSDLNTAKPGVEPDPTPIPAASSNDAQNTTQTRRVIINRSLRLNSLPSEARNALVLERKRRQEADEARADLEYDLKSQLLAQCKDSNTRIRSVLNHIAQHVREYEMCQSSFVSNTLANINSPRSPDPEYTGYLPQDLLEAFSHDPANVTSSTKRLKTYRAVDDIYNRLMRQRAVFREFLESNASGFSGRGDGRDGFPVTKDILKDPIDSLMRSLRGLEENRLAIVNKEKEVSEVLKKTQVIHAGVKAEYNTTLAHTSVVYPELSQIVGLEESYKDQYQHLWDIGMDALTFILDTVTPFWRTYGKTIGDDVQVFLIIPLYRNEFTGEAKRYPITRLPQRSFRHWVGLLALFLLTVMVMILQARAALACSVNYKLQWIPYGGVRWAALPLFWMGILIQWMAVSGELAVLVMQVGTVLWWIGWWVRILD</sequence>
<feature type="compositionally biased region" description="Basic and acidic residues" evidence="1">
    <location>
        <begin position="508"/>
        <end position="522"/>
    </location>
</feature>
<feature type="compositionally biased region" description="Polar residues" evidence="1">
    <location>
        <begin position="634"/>
        <end position="645"/>
    </location>
</feature>
<organism evidence="3 4">
    <name type="scientific">Rhodocollybia butyracea</name>
    <dbReference type="NCBI Taxonomy" id="206335"/>
    <lineage>
        <taxon>Eukaryota</taxon>
        <taxon>Fungi</taxon>
        <taxon>Dikarya</taxon>
        <taxon>Basidiomycota</taxon>
        <taxon>Agaricomycotina</taxon>
        <taxon>Agaricomycetes</taxon>
        <taxon>Agaricomycetidae</taxon>
        <taxon>Agaricales</taxon>
        <taxon>Marasmiineae</taxon>
        <taxon>Omphalotaceae</taxon>
        <taxon>Rhodocollybia</taxon>
    </lineage>
</organism>
<dbReference type="EMBL" id="JADNRY010000007">
    <property type="protein sequence ID" value="KAF9076028.1"/>
    <property type="molecule type" value="Genomic_DNA"/>
</dbReference>
<feature type="region of interest" description="Disordered" evidence="1">
    <location>
        <begin position="154"/>
        <end position="205"/>
    </location>
</feature>
<feature type="transmembrane region" description="Helical" evidence="2">
    <location>
        <begin position="1017"/>
        <end position="1035"/>
    </location>
</feature>
<keyword evidence="4" id="KW-1185">Reference proteome</keyword>
<proteinExistence type="predicted"/>
<evidence type="ECO:0000313" key="4">
    <source>
        <dbReference type="Proteomes" id="UP000772434"/>
    </source>
</evidence>
<feature type="compositionally biased region" description="Low complexity" evidence="1">
    <location>
        <begin position="498"/>
        <end position="507"/>
    </location>
</feature>
<dbReference type="OrthoDB" id="3190515at2759"/>
<feature type="region of interest" description="Disordered" evidence="1">
    <location>
        <begin position="1"/>
        <end position="119"/>
    </location>
</feature>
<feature type="compositionally biased region" description="Basic and acidic residues" evidence="1">
    <location>
        <begin position="562"/>
        <end position="572"/>
    </location>
</feature>
<gene>
    <name evidence="3" type="ORF">BDP27DRAFT_1414577</name>
</gene>
<feature type="transmembrane region" description="Helical" evidence="2">
    <location>
        <begin position="993"/>
        <end position="1011"/>
    </location>
</feature>
<evidence type="ECO:0000256" key="1">
    <source>
        <dbReference type="SAM" id="MobiDB-lite"/>
    </source>
</evidence>
<name>A0A9P5Q5X4_9AGAR</name>
<feature type="compositionally biased region" description="Polar residues" evidence="1">
    <location>
        <begin position="176"/>
        <end position="189"/>
    </location>
</feature>
<feature type="region of interest" description="Disordered" evidence="1">
    <location>
        <begin position="613"/>
        <end position="645"/>
    </location>
</feature>
<feature type="region of interest" description="Disordered" evidence="1">
    <location>
        <begin position="401"/>
        <end position="460"/>
    </location>
</feature>
<feature type="transmembrane region" description="Helical" evidence="2">
    <location>
        <begin position="953"/>
        <end position="972"/>
    </location>
</feature>
<keyword evidence="2" id="KW-0812">Transmembrane</keyword>
<evidence type="ECO:0000313" key="3">
    <source>
        <dbReference type="EMBL" id="KAF9076028.1"/>
    </source>
</evidence>
<protein>
    <submittedName>
        <fullName evidence="3">Uncharacterized protein</fullName>
    </submittedName>
</protein>
<feature type="compositionally biased region" description="Basic and acidic residues" evidence="1">
    <location>
        <begin position="401"/>
        <end position="412"/>
    </location>
</feature>
<comment type="caution">
    <text evidence="3">The sequence shown here is derived from an EMBL/GenBank/DDBJ whole genome shotgun (WGS) entry which is preliminary data.</text>
</comment>
<feature type="compositionally biased region" description="Acidic residues" evidence="1">
    <location>
        <begin position="1"/>
        <end position="10"/>
    </location>
</feature>
<evidence type="ECO:0000256" key="2">
    <source>
        <dbReference type="SAM" id="Phobius"/>
    </source>
</evidence>
<feature type="compositionally biased region" description="Polar residues" evidence="1">
    <location>
        <begin position="96"/>
        <end position="108"/>
    </location>
</feature>
<dbReference type="Proteomes" id="UP000772434">
    <property type="component" value="Unassembled WGS sequence"/>
</dbReference>
<feature type="compositionally biased region" description="Basic residues" evidence="1">
    <location>
        <begin position="19"/>
        <end position="30"/>
    </location>
</feature>
<feature type="compositionally biased region" description="Polar residues" evidence="1">
    <location>
        <begin position="35"/>
        <end position="45"/>
    </location>
</feature>
<feature type="compositionally biased region" description="Low complexity" evidence="1">
    <location>
        <begin position="444"/>
        <end position="457"/>
    </location>
</feature>
<keyword evidence="2" id="KW-1133">Transmembrane helix</keyword>
<feature type="compositionally biased region" description="Polar residues" evidence="1">
    <location>
        <begin position="584"/>
        <end position="597"/>
    </location>
</feature>
<feature type="region of interest" description="Disordered" evidence="1">
    <location>
        <begin position="474"/>
        <end position="600"/>
    </location>
</feature>
<keyword evidence="2" id="KW-0472">Membrane</keyword>
<reference evidence="3" key="1">
    <citation type="submission" date="2020-11" db="EMBL/GenBank/DDBJ databases">
        <authorList>
            <consortium name="DOE Joint Genome Institute"/>
            <person name="Ahrendt S."/>
            <person name="Riley R."/>
            <person name="Andreopoulos W."/>
            <person name="Labutti K."/>
            <person name="Pangilinan J."/>
            <person name="Ruiz-Duenas F.J."/>
            <person name="Barrasa J.M."/>
            <person name="Sanchez-Garcia M."/>
            <person name="Camarero S."/>
            <person name="Miyauchi S."/>
            <person name="Serrano A."/>
            <person name="Linde D."/>
            <person name="Babiker R."/>
            <person name="Drula E."/>
            <person name="Ayuso-Fernandez I."/>
            <person name="Pacheco R."/>
            <person name="Padilla G."/>
            <person name="Ferreira P."/>
            <person name="Barriuso J."/>
            <person name="Kellner H."/>
            <person name="Castanera R."/>
            <person name="Alfaro M."/>
            <person name="Ramirez L."/>
            <person name="Pisabarro A.G."/>
            <person name="Kuo A."/>
            <person name="Tritt A."/>
            <person name="Lipzen A."/>
            <person name="He G."/>
            <person name="Yan M."/>
            <person name="Ng V."/>
            <person name="Cullen D."/>
            <person name="Martin F."/>
            <person name="Rosso M.-N."/>
            <person name="Henrissat B."/>
            <person name="Hibbett D."/>
            <person name="Martinez A.T."/>
            <person name="Grigoriev I.V."/>
        </authorList>
    </citation>
    <scope>NUCLEOTIDE SEQUENCE</scope>
    <source>
        <strain evidence="3">AH 40177</strain>
    </source>
</reference>
<feature type="compositionally biased region" description="Pro residues" evidence="1">
    <location>
        <begin position="161"/>
        <end position="170"/>
    </location>
</feature>